<accession>A0ABR6RB80</accession>
<evidence type="ECO:0000313" key="6">
    <source>
        <dbReference type="Proteomes" id="UP000562492"/>
    </source>
</evidence>
<evidence type="ECO:0000256" key="2">
    <source>
        <dbReference type="ARBA" id="ARBA00023315"/>
    </source>
</evidence>
<reference evidence="5 6" key="1">
    <citation type="submission" date="2020-08" db="EMBL/GenBank/DDBJ databases">
        <title>Functional genomics of gut bacteria from endangered species of beetles.</title>
        <authorList>
            <person name="Carlos-Shanley C."/>
        </authorList>
    </citation>
    <scope>NUCLEOTIDE SEQUENCE [LARGE SCALE GENOMIC DNA]</scope>
    <source>
        <strain evidence="5 6">S00124</strain>
    </source>
</reference>
<keyword evidence="6" id="KW-1185">Reference proteome</keyword>
<protein>
    <submittedName>
        <fullName evidence="5">Ribosomal-protein-alanine N-acetyltransferase</fullName>
        <ecNumber evidence="5">2.3.1.267</ecNumber>
    </submittedName>
</protein>
<evidence type="ECO:0000259" key="4">
    <source>
        <dbReference type="PROSITE" id="PS51186"/>
    </source>
</evidence>
<dbReference type="InterPro" id="IPR016181">
    <property type="entry name" value="Acyl_CoA_acyltransferase"/>
</dbReference>
<dbReference type="SUPFAM" id="SSF55729">
    <property type="entry name" value="Acyl-CoA N-acyltransferases (Nat)"/>
    <property type="match status" value="1"/>
</dbReference>
<evidence type="ECO:0000313" key="5">
    <source>
        <dbReference type="EMBL" id="MBB6576401.1"/>
    </source>
</evidence>
<evidence type="ECO:0000256" key="1">
    <source>
        <dbReference type="ARBA" id="ARBA00022679"/>
    </source>
</evidence>
<feature type="domain" description="N-acetyltransferase" evidence="4">
    <location>
        <begin position="8"/>
        <end position="171"/>
    </location>
</feature>
<dbReference type="PROSITE" id="PS51186">
    <property type="entry name" value="GNAT"/>
    <property type="match status" value="1"/>
</dbReference>
<dbReference type="InterPro" id="IPR000182">
    <property type="entry name" value="GNAT_dom"/>
</dbReference>
<dbReference type="RefSeq" id="WP_184704854.1">
    <property type="nucleotide sequence ID" value="NZ_JACHKZ010000002.1"/>
</dbReference>
<proteinExistence type="inferred from homology"/>
<dbReference type="EMBL" id="JACHKZ010000002">
    <property type="protein sequence ID" value="MBB6576401.1"/>
    <property type="molecule type" value="Genomic_DNA"/>
</dbReference>
<keyword evidence="1 5" id="KW-0808">Transferase</keyword>
<dbReference type="EC" id="2.3.1.267" evidence="5"/>
<name>A0ABR6RB80_9BURK</name>
<organism evidence="5 6">
    <name type="scientific">Comamonas odontotermitis</name>
    <dbReference type="NCBI Taxonomy" id="379895"/>
    <lineage>
        <taxon>Bacteria</taxon>
        <taxon>Pseudomonadati</taxon>
        <taxon>Pseudomonadota</taxon>
        <taxon>Betaproteobacteria</taxon>
        <taxon>Burkholderiales</taxon>
        <taxon>Comamonadaceae</taxon>
        <taxon>Comamonas</taxon>
    </lineage>
</organism>
<dbReference type="GO" id="GO:0008999">
    <property type="term" value="F:protein-N-terminal-alanine acetyltransferase activity"/>
    <property type="evidence" value="ECO:0007669"/>
    <property type="project" value="UniProtKB-EC"/>
</dbReference>
<dbReference type="PANTHER" id="PTHR43792">
    <property type="entry name" value="GNAT FAMILY, PUTATIVE (AFU_ORTHOLOGUE AFUA_3G00765)-RELATED-RELATED"/>
    <property type="match status" value="1"/>
</dbReference>
<comment type="caution">
    <text evidence="5">The sequence shown here is derived from an EMBL/GenBank/DDBJ whole genome shotgun (WGS) entry which is preliminary data.</text>
</comment>
<sequence length="180" mass="19876">MQTAPASLLFRDFRQSDLPMLAQAMGDTRVTRFYGLETHHTDANAIACEQLGWYHQLLGDGEGWWQAICVGANGTDAIGGLGVYDRDDDGDSAELGYWLLPGHWGRGIMKTALRQWLPGAFRRLALHSVVAYVEPGNAASSRLLSQTGFTLEGLLRDCTKREGRYVSLQRYSLLAGELEA</sequence>
<keyword evidence="2 5" id="KW-0012">Acyltransferase</keyword>
<dbReference type="InterPro" id="IPR051531">
    <property type="entry name" value="N-acetyltransferase"/>
</dbReference>
<dbReference type="PANTHER" id="PTHR43792:SF8">
    <property type="entry name" value="[RIBOSOMAL PROTEIN US5]-ALANINE N-ACETYLTRANSFERASE"/>
    <property type="match status" value="1"/>
</dbReference>
<comment type="similarity">
    <text evidence="3">Belongs to the acetyltransferase family. RimJ subfamily.</text>
</comment>
<gene>
    <name evidence="5" type="ORF">HNP33_000449</name>
</gene>
<dbReference type="Gene3D" id="3.40.630.30">
    <property type="match status" value="1"/>
</dbReference>
<evidence type="ECO:0000256" key="3">
    <source>
        <dbReference type="ARBA" id="ARBA00038502"/>
    </source>
</evidence>
<dbReference type="Proteomes" id="UP000562492">
    <property type="component" value="Unassembled WGS sequence"/>
</dbReference>
<dbReference type="Pfam" id="PF13302">
    <property type="entry name" value="Acetyltransf_3"/>
    <property type="match status" value="1"/>
</dbReference>